<dbReference type="RefSeq" id="WP_089121212.1">
    <property type="nucleotide sequence ID" value="NZ_BCMI01000011.1"/>
</dbReference>
<feature type="region of interest" description="Disordered" evidence="2">
    <location>
        <begin position="142"/>
        <end position="181"/>
    </location>
</feature>
<proteinExistence type="predicted"/>
<dbReference type="EMBL" id="BCMI01000011">
    <property type="protein sequence ID" value="GAX06078.1"/>
    <property type="molecule type" value="Genomic_DNA"/>
</dbReference>
<sequence>MGQTVREVAAQLGITKPAVQHRMNQIDGFRDEYVRRIGNRLVINEPGVKALLNIDNKTSQSQSNDKRSDQFFCNDRLLLEQLKVKDAQLEITQRQIENMQKLLDQQQHLQIELTKVNKDLRQQIKTFEEYIHSDTCKLTERDNSSVVTHTQEDHVNLGGQTDSRNSQTNGDVKQNDSSSKLSESMGFFHRFIKN</sequence>
<evidence type="ECO:0000313" key="4">
    <source>
        <dbReference type="Proteomes" id="UP000198414"/>
    </source>
</evidence>
<reference evidence="3 4" key="1">
    <citation type="submission" date="2015-11" db="EMBL/GenBank/DDBJ databases">
        <title>Draft genome sequences of new species of the genus Lactobacillus isolated from orchardgrass silage.</title>
        <authorList>
            <person name="Tohno M."/>
            <person name="Tanizawa Y."/>
            <person name="Arita M."/>
        </authorList>
    </citation>
    <scope>NUCLEOTIDE SEQUENCE [LARGE SCALE GENOMIC DNA]</scope>
    <source>
        <strain evidence="3 4">IWT25</strain>
    </source>
</reference>
<evidence type="ECO:0000313" key="3">
    <source>
        <dbReference type="EMBL" id="GAX06078.1"/>
    </source>
</evidence>
<dbReference type="Proteomes" id="UP000198414">
    <property type="component" value="Unassembled WGS sequence"/>
</dbReference>
<comment type="caution">
    <text evidence="3">The sequence shown here is derived from an EMBL/GenBank/DDBJ whole genome shotgun (WGS) entry which is preliminary data.</text>
</comment>
<feature type="compositionally biased region" description="Polar residues" evidence="2">
    <location>
        <begin position="158"/>
        <end position="181"/>
    </location>
</feature>
<organism evidence="3 4">
    <name type="scientific">Secundilactobacillus pentosiphilus</name>
    <dbReference type="NCBI Taxonomy" id="1714682"/>
    <lineage>
        <taxon>Bacteria</taxon>
        <taxon>Bacillati</taxon>
        <taxon>Bacillota</taxon>
        <taxon>Bacilli</taxon>
        <taxon>Lactobacillales</taxon>
        <taxon>Lactobacillaceae</taxon>
        <taxon>Secundilactobacillus</taxon>
    </lineage>
</organism>
<keyword evidence="1" id="KW-0175">Coiled coil</keyword>
<protein>
    <submittedName>
        <fullName evidence="3">Uncharacterized protein</fullName>
    </submittedName>
</protein>
<gene>
    <name evidence="3" type="ORF">IWT25_01403</name>
</gene>
<dbReference type="OrthoDB" id="2233743at2"/>
<evidence type="ECO:0000256" key="1">
    <source>
        <dbReference type="SAM" id="Coils"/>
    </source>
</evidence>
<dbReference type="AlphaFoldDB" id="A0A1Z5IWV9"/>
<feature type="coiled-coil region" evidence="1">
    <location>
        <begin position="82"/>
        <end position="119"/>
    </location>
</feature>
<accession>A0A1Z5IWV9</accession>
<name>A0A1Z5IWV9_9LACO</name>
<evidence type="ECO:0000256" key="2">
    <source>
        <dbReference type="SAM" id="MobiDB-lite"/>
    </source>
</evidence>